<evidence type="ECO:0000313" key="1">
    <source>
        <dbReference type="EMBL" id="RUL59887.1"/>
    </source>
</evidence>
<evidence type="ECO:0000313" key="2">
    <source>
        <dbReference type="Proteomes" id="UP000278983"/>
    </source>
</evidence>
<dbReference type="OrthoDB" id="7057365at2"/>
<keyword evidence="2" id="KW-1185">Reference proteome</keyword>
<gene>
    <name evidence="1" type="ORF">EHV08_09085</name>
</gene>
<comment type="caution">
    <text evidence="1">The sequence shown here is derived from an EMBL/GenBank/DDBJ whole genome shotgun (WGS) entry which is preliminary data.</text>
</comment>
<reference evidence="1 2" key="1">
    <citation type="submission" date="2018-12" db="EMBL/GenBank/DDBJ databases">
        <title>Genome sequencing of Prevotella sp. KCOM 3155 (= JS262).</title>
        <authorList>
            <person name="Kook J.-K."/>
            <person name="Park S.-N."/>
            <person name="Lim Y.K."/>
        </authorList>
    </citation>
    <scope>NUCLEOTIDE SEQUENCE [LARGE SCALE GENOMIC DNA]</scope>
    <source>
        <strain evidence="1 2">KCOM 3155</strain>
    </source>
</reference>
<dbReference type="Proteomes" id="UP000278983">
    <property type="component" value="Unassembled WGS sequence"/>
</dbReference>
<organism evidence="1 2">
    <name type="scientific">Prevotella koreensis</name>
    <dbReference type="NCBI Taxonomy" id="2490854"/>
    <lineage>
        <taxon>Bacteria</taxon>
        <taxon>Pseudomonadati</taxon>
        <taxon>Bacteroidota</taxon>
        <taxon>Bacteroidia</taxon>
        <taxon>Bacteroidales</taxon>
        <taxon>Prevotellaceae</taxon>
        <taxon>Prevotella</taxon>
    </lineage>
</organism>
<name>A0A432LM10_9BACT</name>
<sequence>MGLKIHTLAEIPDSVSKKYYLYILDYYNWDEPIGNTLRENFDKIAEFAANNNSVVIQGIAGSHFYSELMSWRSINGIDPLELLPALMITTLHPKYFIDGDNKQIKGKNIPKDNFVFLKIRKICQHPQDVVTLLEKIFQDIKEEKTIKNFKVVKELKGGVGKILNDTLILEPNVGGIGINLNSVFKYLKRR</sequence>
<dbReference type="RefSeq" id="WP_126678986.1">
    <property type="nucleotide sequence ID" value="NZ_RYYU01000001.1"/>
</dbReference>
<proteinExistence type="predicted"/>
<accession>A0A432LM10</accession>
<dbReference type="AlphaFoldDB" id="A0A432LM10"/>
<protein>
    <submittedName>
        <fullName evidence="1">Uncharacterized protein</fullName>
    </submittedName>
</protein>
<dbReference type="EMBL" id="RYYU01000001">
    <property type="protein sequence ID" value="RUL59887.1"/>
    <property type="molecule type" value="Genomic_DNA"/>
</dbReference>